<dbReference type="SUPFAM" id="SSF55785">
    <property type="entry name" value="PYP-like sensor domain (PAS domain)"/>
    <property type="match status" value="1"/>
</dbReference>
<dbReference type="SUPFAM" id="SSF55874">
    <property type="entry name" value="ATPase domain of HSP90 chaperone/DNA topoisomerase II/histidine kinase"/>
    <property type="match status" value="1"/>
</dbReference>
<sequence>MRWSPHRLIWQLYPSQLLVALVALLAVSWLAGSAMKGFYKQQVAADLEARAALLHTKVVELVAAGELSQLQDYCREAGAAAATRLTVIAPDGRVLADSVEQPAQMENHAGRPEVAAALAGETASAVRLSRSTGDETLYRAIPLRRDETVIGVLRTALPLTAVQQALHEINRQIVIGGLLIALIVVLVAWLVARRLSRPLEEMRAGADRFAAGHFERSIREEGAEELAGLARAMNRMAAQLATRLYTIEYQRSQLQAVVGSMVEGVITVDGSARLLELNRAASQLLDIEPRQVRGKSIEVAIRNSGLKKLIRRTLTADAPVEGEFALLDLQGRERFCTARGNRLQRGAEHSPEARAAGRGATRGASRPFYTDSLNGQSEMMPTGEASDQGTPGAVLVISDLTRIRRLENLRRDFVANVSHELKTPITSIEGFAETLLDGALDEPEQARRFTTIILQQSRRLHAIIEDLLALSRIEQEGKRRATELAELPVLETLQVAARTCADRAAAREITLEVDASPTLRAWINPALLEQALVNLIDNAIKYGHAGRPIKISGQPAGDEILLSVSDQGPGIPSEALPRLFERFYRVDKARSTSLGGTGLGLSIVKHIAQAHGGRVGVHSVLNRGSTFTLYLPGNSPDSRPHNQTLTKS</sequence>
<evidence type="ECO:0000256" key="10">
    <source>
        <dbReference type="ARBA" id="ARBA00022989"/>
    </source>
</evidence>
<dbReference type="Gene3D" id="3.30.450.20">
    <property type="entry name" value="PAS domain"/>
    <property type="match status" value="2"/>
</dbReference>
<keyword evidence="7" id="KW-0547">Nucleotide-binding</keyword>
<dbReference type="InterPro" id="IPR003594">
    <property type="entry name" value="HATPase_dom"/>
</dbReference>
<dbReference type="PROSITE" id="PS50112">
    <property type="entry name" value="PAS"/>
    <property type="match status" value="1"/>
</dbReference>
<name>D6Z3Y8_DESAT</name>
<dbReference type="SMART" id="SM00304">
    <property type="entry name" value="HAMP"/>
    <property type="match status" value="1"/>
</dbReference>
<reference evidence="19" key="1">
    <citation type="submission" date="2010-02" db="EMBL/GenBank/DDBJ databases">
        <title>Complete sequence of Desulfurivibrio alkaliphilus AHT2.</title>
        <authorList>
            <consortium name="US DOE Joint Genome Institute"/>
            <person name="Pitluck S."/>
            <person name="Chertkov O."/>
            <person name="Detter J.C."/>
            <person name="Han C."/>
            <person name="Tapia R."/>
            <person name="Larimer F."/>
            <person name="Land M."/>
            <person name="Hauser L."/>
            <person name="Kyrpides N."/>
            <person name="Mikhailova N."/>
            <person name="Sorokin D.Y."/>
            <person name="Muyzer G."/>
            <person name="Woyke T."/>
        </authorList>
    </citation>
    <scope>NUCLEOTIDE SEQUENCE [LARGE SCALE GENOMIC DNA]</scope>
    <source>
        <strain evidence="19">DSM 19089 / UNIQEM U267 / AHT2</strain>
    </source>
</reference>
<dbReference type="Pfam" id="PF00512">
    <property type="entry name" value="HisKA"/>
    <property type="match status" value="1"/>
</dbReference>
<gene>
    <name evidence="18" type="ordered locus">DaAHT2_1568</name>
</gene>
<comment type="catalytic activity">
    <reaction evidence="1">
        <text>ATP + protein L-histidine = ADP + protein N-phospho-L-histidine.</text>
        <dbReference type="EC" id="2.7.13.3"/>
    </reaction>
</comment>
<feature type="domain" description="HAMP" evidence="17">
    <location>
        <begin position="193"/>
        <end position="245"/>
    </location>
</feature>
<dbReference type="Proteomes" id="UP000001508">
    <property type="component" value="Chromosome"/>
</dbReference>
<dbReference type="InterPro" id="IPR003660">
    <property type="entry name" value="HAMP_dom"/>
</dbReference>
<keyword evidence="5" id="KW-0808">Transferase</keyword>
<dbReference type="GO" id="GO:0016020">
    <property type="term" value="C:membrane"/>
    <property type="evidence" value="ECO:0007669"/>
    <property type="project" value="UniProtKB-SubCell"/>
</dbReference>
<dbReference type="SMART" id="SM00388">
    <property type="entry name" value="HisKA"/>
    <property type="match status" value="1"/>
</dbReference>
<dbReference type="InterPro" id="IPR003661">
    <property type="entry name" value="HisK_dim/P_dom"/>
</dbReference>
<dbReference type="InterPro" id="IPR050351">
    <property type="entry name" value="BphY/WalK/GraS-like"/>
</dbReference>
<organism evidence="18 19">
    <name type="scientific">Desulfurivibrio alkaliphilus (strain DSM 19089 / UNIQEM U267 / AHT2)</name>
    <dbReference type="NCBI Taxonomy" id="589865"/>
    <lineage>
        <taxon>Bacteria</taxon>
        <taxon>Pseudomonadati</taxon>
        <taxon>Thermodesulfobacteriota</taxon>
        <taxon>Desulfobulbia</taxon>
        <taxon>Desulfobulbales</taxon>
        <taxon>Desulfobulbaceae</taxon>
        <taxon>Desulfurivibrio</taxon>
    </lineage>
</organism>
<feature type="compositionally biased region" description="Low complexity" evidence="13">
    <location>
        <begin position="353"/>
        <end position="364"/>
    </location>
</feature>
<dbReference type="InterPro" id="IPR035965">
    <property type="entry name" value="PAS-like_dom_sf"/>
</dbReference>
<dbReference type="Pfam" id="PF00672">
    <property type="entry name" value="HAMP"/>
    <property type="match status" value="1"/>
</dbReference>
<keyword evidence="9" id="KW-0067">ATP-binding</keyword>
<feature type="compositionally biased region" description="Polar residues" evidence="13">
    <location>
        <begin position="371"/>
        <end position="389"/>
    </location>
</feature>
<dbReference type="GO" id="GO:0006355">
    <property type="term" value="P:regulation of DNA-templated transcription"/>
    <property type="evidence" value="ECO:0007669"/>
    <property type="project" value="InterPro"/>
</dbReference>
<evidence type="ECO:0000313" key="19">
    <source>
        <dbReference type="Proteomes" id="UP000001508"/>
    </source>
</evidence>
<evidence type="ECO:0000256" key="13">
    <source>
        <dbReference type="SAM" id="MobiDB-lite"/>
    </source>
</evidence>
<dbReference type="InterPro" id="IPR013767">
    <property type="entry name" value="PAS_fold"/>
</dbReference>
<dbReference type="STRING" id="589865.DaAHT2_1568"/>
<keyword evidence="8 18" id="KW-0418">Kinase</keyword>
<evidence type="ECO:0000256" key="3">
    <source>
        <dbReference type="ARBA" id="ARBA00012438"/>
    </source>
</evidence>
<dbReference type="FunFam" id="3.30.565.10:FF:000006">
    <property type="entry name" value="Sensor histidine kinase WalK"/>
    <property type="match status" value="1"/>
</dbReference>
<evidence type="ECO:0000256" key="12">
    <source>
        <dbReference type="ARBA" id="ARBA00023136"/>
    </source>
</evidence>
<dbReference type="SMART" id="SM00387">
    <property type="entry name" value="HATPase_c"/>
    <property type="match status" value="1"/>
</dbReference>
<dbReference type="AlphaFoldDB" id="D6Z3Y8"/>
<dbReference type="GO" id="GO:0030295">
    <property type="term" value="F:protein kinase activator activity"/>
    <property type="evidence" value="ECO:0007669"/>
    <property type="project" value="TreeGrafter"/>
</dbReference>
<feature type="domain" description="PAS" evidence="16">
    <location>
        <begin position="250"/>
        <end position="296"/>
    </location>
</feature>
<dbReference type="CDD" id="cd00082">
    <property type="entry name" value="HisKA"/>
    <property type="match status" value="1"/>
</dbReference>
<evidence type="ECO:0000259" key="16">
    <source>
        <dbReference type="PROSITE" id="PS50112"/>
    </source>
</evidence>
<evidence type="ECO:0000256" key="1">
    <source>
        <dbReference type="ARBA" id="ARBA00000085"/>
    </source>
</evidence>
<dbReference type="OrthoDB" id="9813151at2"/>
<accession>D6Z3Y8</accession>
<dbReference type="FunFam" id="1.10.287.130:FF:000001">
    <property type="entry name" value="Two-component sensor histidine kinase"/>
    <property type="match status" value="1"/>
</dbReference>
<dbReference type="EMBL" id="CP001940">
    <property type="protein sequence ID" value="ADH86263.1"/>
    <property type="molecule type" value="Genomic_DNA"/>
</dbReference>
<dbReference type="Gene3D" id="1.10.287.130">
    <property type="match status" value="1"/>
</dbReference>
<dbReference type="PRINTS" id="PR00344">
    <property type="entry name" value="BCTRLSENSOR"/>
</dbReference>
<keyword evidence="10 14" id="KW-1133">Transmembrane helix</keyword>
<dbReference type="Pfam" id="PF02518">
    <property type="entry name" value="HATPase_c"/>
    <property type="match status" value="1"/>
</dbReference>
<dbReference type="SMART" id="SM00091">
    <property type="entry name" value="PAS"/>
    <property type="match status" value="1"/>
</dbReference>
<evidence type="ECO:0000313" key="18">
    <source>
        <dbReference type="EMBL" id="ADH86263.1"/>
    </source>
</evidence>
<dbReference type="CDD" id="cd06225">
    <property type="entry name" value="HAMP"/>
    <property type="match status" value="1"/>
</dbReference>
<dbReference type="PANTHER" id="PTHR42878">
    <property type="entry name" value="TWO-COMPONENT HISTIDINE KINASE"/>
    <property type="match status" value="1"/>
</dbReference>
<keyword evidence="11" id="KW-0902">Two-component regulatory system</keyword>
<evidence type="ECO:0000259" key="15">
    <source>
        <dbReference type="PROSITE" id="PS50109"/>
    </source>
</evidence>
<keyword evidence="19" id="KW-1185">Reference proteome</keyword>
<dbReference type="InterPro" id="IPR036097">
    <property type="entry name" value="HisK_dim/P_sf"/>
</dbReference>
<protein>
    <recommendedName>
        <fullName evidence="3">histidine kinase</fullName>
        <ecNumber evidence="3">2.7.13.3</ecNumber>
    </recommendedName>
</protein>
<dbReference type="GO" id="GO:0007234">
    <property type="term" value="P:osmosensory signaling via phosphorelay pathway"/>
    <property type="evidence" value="ECO:0007669"/>
    <property type="project" value="TreeGrafter"/>
</dbReference>
<evidence type="ECO:0000259" key="17">
    <source>
        <dbReference type="PROSITE" id="PS50885"/>
    </source>
</evidence>
<evidence type="ECO:0000256" key="2">
    <source>
        <dbReference type="ARBA" id="ARBA00004141"/>
    </source>
</evidence>
<dbReference type="InterPro" id="IPR036890">
    <property type="entry name" value="HATPase_C_sf"/>
</dbReference>
<evidence type="ECO:0000256" key="11">
    <source>
        <dbReference type="ARBA" id="ARBA00023012"/>
    </source>
</evidence>
<dbReference type="PANTHER" id="PTHR42878:SF7">
    <property type="entry name" value="SENSOR HISTIDINE KINASE GLRK"/>
    <property type="match status" value="1"/>
</dbReference>
<dbReference type="CDD" id="cd00075">
    <property type="entry name" value="HATPase"/>
    <property type="match status" value="1"/>
</dbReference>
<feature type="region of interest" description="Disordered" evidence="13">
    <location>
        <begin position="342"/>
        <end position="390"/>
    </location>
</feature>
<dbReference type="RefSeq" id="WP_013163790.1">
    <property type="nucleotide sequence ID" value="NC_014216.1"/>
</dbReference>
<evidence type="ECO:0000256" key="9">
    <source>
        <dbReference type="ARBA" id="ARBA00022840"/>
    </source>
</evidence>
<feature type="domain" description="Histidine kinase" evidence="15">
    <location>
        <begin position="416"/>
        <end position="635"/>
    </location>
</feature>
<dbReference type="SUPFAM" id="SSF158472">
    <property type="entry name" value="HAMP domain-like"/>
    <property type="match status" value="1"/>
</dbReference>
<dbReference type="HOGENOM" id="CLU_000445_89_2_7"/>
<dbReference type="eggNOG" id="COG5002">
    <property type="taxonomic scope" value="Bacteria"/>
</dbReference>
<dbReference type="Gene3D" id="6.10.340.10">
    <property type="match status" value="1"/>
</dbReference>
<evidence type="ECO:0000256" key="4">
    <source>
        <dbReference type="ARBA" id="ARBA00022553"/>
    </source>
</evidence>
<dbReference type="GO" id="GO:0005524">
    <property type="term" value="F:ATP binding"/>
    <property type="evidence" value="ECO:0007669"/>
    <property type="project" value="UniProtKB-KW"/>
</dbReference>
<evidence type="ECO:0000256" key="5">
    <source>
        <dbReference type="ARBA" id="ARBA00022679"/>
    </source>
</evidence>
<comment type="subcellular location">
    <subcellularLocation>
        <location evidence="2">Membrane</location>
        <topology evidence="2">Multi-pass membrane protein</topology>
    </subcellularLocation>
</comment>
<dbReference type="EC" id="2.7.13.3" evidence="3"/>
<dbReference type="PROSITE" id="PS50109">
    <property type="entry name" value="HIS_KIN"/>
    <property type="match status" value="1"/>
</dbReference>
<dbReference type="KEGG" id="dak:DaAHT2_1568"/>
<dbReference type="GO" id="GO:0000155">
    <property type="term" value="F:phosphorelay sensor kinase activity"/>
    <property type="evidence" value="ECO:0007669"/>
    <property type="project" value="InterPro"/>
</dbReference>
<keyword evidence="4" id="KW-0597">Phosphoprotein</keyword>
<evidence type="ECO:0000256" key="6">
    <source>
        <dbReference type="ARBA" id="ARBA00022692"/>
    </source>
</evidence>
<dbReference type="InterPro" id="IPR000014">
    <property type="entry name" value="PAS"/>
</dbReference>
<dbReference type="InParanoid" id="D6Z3Y8"/>
<dbReference type="InterPro" id="IPR005467">
    <property type="entry name" value="His_kinase_dom"/>
</dbReference>
<dbReference type="InterPro" id="IPR004358">
    <property type="entry name" value="Sig_transdc_His_kin-like_C"/>
</dbReference>
<evidence type="ECO:0000256" key="14">
    <source>
        <dbReference type="SAM" id="Phobius"/>
    </source>
</evidence>
<dbReference type="PROSITE" id="PS50885">
    <property type="entry name" value="HAMP"/>
    <property type="match status" value="1"/>
</dbReference>
<dbReference type="SUPFAM" id="SSF47384">
    <property type="entry name" value="Homodimeric domain of signal transducing histidine kinase"/>
    <property type="match status" value="1"/>
</dbReference>
<feature type="transmembrane region" description="Helical" evidence="14">
    <location>
        <begin position="173"/>
        <end position="192"/>
    </location>
</feature>
<evidence type="ECO:0000256" key="7">
    <source>
        <dbReference type="ARBA" id="ARBA00022741"/>
    </source>
</evidence>
<keyword evidence="6 14" id="KW-0812">Transmembrane</keyword>
<dbReference type="CDD" id="cd00130">
    <property type="entry name" value="PAS"/>
    <property type="match status" value="1"/>
</dbReference>
<proteinExistence type="predicted"/>
<dbReference type="GO" id="GO:0000156">
    <property type="term" value="F:phosphorelay response regulator activity"/>
    <property type="evidence" value="ECO:0007669"/>
    <property type="project" value="TreeGrafter"/>
</dbReference>
<dbReference type="Pfam" id="PF00989">
    <property type="entry name" value="PAS"/>
    <property type="match status" value="1"/>
</dbReference>
<keyword evidence="12 14" id="KW-0472">Membrane</keyword>
<evidence type="ECO:0000256" key="8">
    <source>
        <dbReference type="ARBA" id="ARBA00022777"/>
    </source>
</evidence>
<dbReference type="Gene3D" id="3.30.565.10">
    <property type="entry name" value="Histidine kinase-like ATPase, C-terminal domain"/>
    <property type="match status" value="1"/>
</dbReference>